<comment type="caution">
    <text evidence="3">The sequence shown here is derived from an EMBL/GenBank/DDBJ whole genome shotgun (WGS) entry which is preliminary data.</text>
</comment>
<evidence type="ECO:0000256" key="1">
    <source>
        <dbReference type="ARBA" id="ARBA00023125"/>
    </source>
</evidence>
<dbReference type="PANTHER" id="PTHR46797:SF1">
    <property type="entry name" value="METHYLPHOSPHONATE SYNTHASE"/>
    <property type="match status" value="1"/>
</dbReference>
<evidence type="ECO:0000259" key="2">
    <source>
        <dbReference type="PROSITE" id="PS50943"/>
    </source>
</evidence>
<dbReference type="GO" id="GO:0003677">
    <property type="term" value="F:DNA binding"/>
    <property type="evidence" value="ECO:0007669"/>
    <property type="project" value="UniProtKB-KW"/>
</dbReference>
<dbReference type="Proteomes" id="UP000552038">
    <property type="component" value="Unassembled WGS sequence"/>
</dbReference>
<reference evidence="3 4" key="1">
    <citation type="submission" date="2020-05" db="EMBL/GenBank/DDBJ databases">
        <title>Whole genome sequencing and identification of novel metabolites from Paenibacillus alvei strain JR949.</title>
        <authorList>
            <person name="Rajendhran J."/>
            <person name="Sree Pranav P."/>
            <person name="Mahalakshmi B."/>
            <person name="Karthikeyan R."/>
        </authorList>
    </citation>
    <scope>NUCLEOTIDE SEQUENCE [LARGE SCALE GENOMIC DNA]</scope>
    <source>
        <strain evidence="3 4">JR949</strain>
    </source>
</reference>
<dbReference type="InterPro" id="IPR050807">
    <property type="entry name" value="TransReg_Diox_bact_type"/>
</dbReference>
<name>A0AAP7A1T7_PAEAL</name>
<dbReference type="PANTHER" id="PTHR46797">
    <property type="entry name" value="HTH-TYPE TRANSCRIPTIONAL REGULATOR"/>
    <property type="match status" value="1"/>
</dbReference>
<dbReference type="SUPFAM" id="SSF47413">
    <property type="entry name" value="lambda repressor-like DNA-binding domains"/>
    <property type="match status" value="1"/>
</dbReference>
<accession>A0AAP7A1T7</accession>
<evidence type="ECO:0000313" key="3">
    <source>
        <dbReference type="EMBL" id="NOJ72884.1"/>
    </source>
</evidence>
<proteinExistence type="predicted"/>
<dbReference type="Gene3D" id="1.10.260.40">
    <property type="entry name" value="lambda repressor-like DNA-binding domains"/>
    <property type="match status" value="1"/>
</dbReference>
<dbReference type="GO" id="GO:0003700">
    <property type="term" value="F:DNA-binding transcription factor activity"/>
    <property type="evidence" value="ECO:0007669"/>
    <property type="project" value="TreeGrafter"/>
</dbReference>
<organism evidence="3 4">
    <name type="scientific">Paenibacillus alvei</name>
    <name type="common">Bacillus alvei</name>
    <dbReference type="NCBI Taxonomy" id="44250"/>
    <lineage>
        <taxon>Bacteria</taxon>
        <taxon>Bacillati</taxon>
        <taxon>Bacillota</taxon>
        <taxon>Bacilli</taxon>
        <taxon>Bacillales</taxon>
        <taxon>Paenibacillaceae</taxon>
        <taxon>Paenibacillus</taxon>
    </lineage>
</organism>
<dbReference type="PROSITE" id="PS50943">
    <property type="entry name" value="HTH_CROC1"/>
    <property type="match status" value="1"/>
</dbReference>
<keyword evidence="1" id="KW-0238">DNA-binding</keyword>
<dbReference type="EMBL" id="JABFOR010000031">
    <property type="protein sequence ID" value="NOJ72884.1"/>
    <property type="molecule type" value="Genomic_DNA"/>
</dbReference>
<dbReference type="AlphaFoldDB" id="A0AAP7A1T7"/>
<dbReference type="Pfam" id="PF01381">
    <property type="entry name" value="HTH_3"/>
    <property type="match status" value="1"/>
</dbReference>
<dbReference type="SMART" id="SM00530">
    <property type="entry name" value="HTH_XRE"/>
    <property type="match status" value="1"/>
</dbReference>
<evidence type="ECO:0000313" key="4">
    <source>
        <dbReference type="Proteomes" id="UP000552038"/>
    </source>
</evidence>
<dbReference type="CDD" id="cd00093">
    <property type="entry name" value="HTH_XRE"/>
    <property type="match status" value="1"/>
</dbReference>
<gene>
    <name evidence="3" type="ORF">HMI46_20280</name>
</gene>
<sequence>MESLQVAKRIRAFRKLRGLTQQQLSDRVRISVSVLGEIERGHRKIDEQMMNEICKQLNISHDELASPGSIR</sequence>
<dbReference type="InterPro" id="IPR001387">
    <property type="entry name" value="Cro/C1-type_HTH"/>
</dbReference>
<dbReference type="GO" id="GO:0005829">
    <property type="term" value="C:cytosol"/>
    <property type="evidence" value="ECO:0007669"/>
    <property type="project" value="TreeGrafter"/>
</dbReference>
<protein>
    <submittedName>
        <fullName evidence="3">Helix-turn-helix transcriptional regulator</fullName>
    </submittedName>
</protein>
<feature type="domain" description="HTH cro/C1-type" evidence="2">
    <location>
        <begin position="10"/>
        <end position="64"/>
    </location>
</feature>
<dbReference type="InterPro" id="IPR010982">
    <property type="entry name" value="Lambda_DNA-bd_dom_sf"/>
</dbReference>